<evidence type="ECO:0000256" key="4">
    <source>
        <dbReference type="ARBA" id="ARBA00023136"/>
    </source>
</evidence>
<keyword evidence="3" id="KW-1133">Transmembrane helix</keyword>
<keyword evidence="2" id="KW-0812">Transmembrane</keyword>
<keyword evidence="4" id="KW-0472">Membrane</keyword>
<dbReference type="PhylomeDB" id="A0A0D2VS09"/>
<evidence type="ECO:0000256" key="2">
    <source>
        <dbReference type="ARBA" id="ARBA00022692"/>
    </source>
</evidence>
<dbReference type="PANTHER" id="PTHR23427">
    <property type="entry name" value="SURFEIT LOCUS PROTEIN"/>
    <property type="match status" value="1"/>
</dbReference>
<keyword evidence="5" id="KW-0999">Mitochondrion inner membrane</keyword>
<dbReference type="OrthoDB" id="10040024at2759"/>
<keyword evidence="7" id="KW-1185">Reference proteome</keyword>
<dbReference type="EMBL" id="KE346366">
    <property type="protein sequence ID" value="KJE93782.1"/>
    <property type="molecule type" value="Genomic_DNA"/>
</dbReference>
<dbReference type="GO" id="GO:0005743">
    <property type="term" value="C:mitochondrial inner membrane"/>
    <property type="evidence" value="ECO:0007669"/>
    <property type="project" value="UniProtKB-SubCell"/>
</dbReference>
<dbReference type="AlphaFoldDB" id="A0A0D2VS09"/>
<dbReference type="Proteomes" id="UP000008743">
    <property type="component" value="Unassembled WGS sequence"/>
</dbReference>
<keyword evidence="5" id="KW-0496">Mitochondrion</keyword>
<dbReference type="STRING" id="595528.A0A0D2VS09"/>
<comment type="function">
    <text evidence="5">Probably involved in the biogenesis of the COX complex.</text>
</comment>
<evidence type="ECO:0000313" key="6">
    <source>
        <dbReference type="EMBL" id="KJE93782.1"/>
    </source>
</evidence>
<dbReference type="FunCoup" id="A0A0D2VS09">
    <property type="interactions" value="277"/>
</dbReference>
<dbReference type="InParanoid" id="A0A0D2VS09"/>
<accession>A0A0D2VS09</accession>
<proteinExistence type="inferred from homology"/>
<dbReference type="InterPro" id="IPR045214">
    <property type="entry name" value="Surf1/Surf4"/>
</dbReference>
<protein>
    <recommendedName>
        <fullName evidence="5">SURF1-like protein</fullName>
    </recommendedName>
</protein>
<dbReference type="PANTHER" id="PTHR23427:SF2">
    <property type="entry name" value="SURFEIT LOCUS PROTEIN 1"/>
    <property type="match status" value="1"/>
</dbReference>
<reference evidence="7" key="1">
    <citation type="submission" date="2011-02" db="EMBL/GenBank/DDBJ databases">
        <title>The Genome Sequence of Capsaspora owczarzaki ATCC 30864.</title>
        <authorList>
            <person name="Russ C."/>
            <person name="Cuomo C."/>
            <person name="Burger G."/>
            <person name="Gray M.W."/>
            <person name="Holland P.W.H."/>
            <person name="King N."/>
            <person name="Lang F.B.F."/>
            <person name="Roger A.J."/>
            <person name="Ruiz-Trillo I."/>
            <person name="Young S.K."/>
            <person name="Zeng Q."/>
            <person name="Gargeya S."/>
            <person name="Alvarado L."/>
            <person name="Berlin A."/>
            <person name="Chapman S.B."/>
            <person name="Chen Z."/>
            <person name="Freedman E."/>
            <person name="Gellesch M."/>
            <person name="Goldberg J."/>
            <person name="Griggs A."/>
            <person name="Gujja S."/>
            <person name="Heilman E."/>
            <person name="Heiman D."/>
            <person name="Howarth C."/>
            <person name="Mehta T."/>
            <person name="Neiman D."/>
            <person name="Pearson M."/>
            <person name="Roberts A."/>
            <person name="Saif S."/>
            <person name="Shea T."/>
            <person name="Shenoy N."/>
            <person name="Sisk P."/>
            <person name="Stolte C."/>
            <person name="Sykes S."/>
            <person name="White J."/>
            <person name="Yandava C."/>
            <person name="Haas B."/>
            <person name="Nusbaum C."/>
            <person name="Birren B."/>
        </authorList>
    </citation>
    <scope>NUCLEOTIDE SEQUENCE</scope>
    <source>
        <strain evidence="7">ATCC 30864</strain>
    </source>
</reference>
<dbReference type="eggNOG" id="KOG1563">
    <property type="taxonomic scope" value="Eukaryota"/>
</dbReference>
<dbReference type="CDD" id="cd06662">
    <property type="entry name" value="SURF1"/>
    <property type="match status" value="1"/>
</dbReference>
<evidence type="ECO:0000256" key="1">
    <source>
        <dbReference type="ARBA" id="ARBA00004370"/>
    </source>
</evidence>
<dbReference type="Pfam" id="PF02104">
    <property type="entry name" value="SURF1"/>
    <property type="match status" value="1"/>
</dbReference>
<comment type="subcellular location">
    <subcellularLocation>
        <location evidence="1">Membrane</location>
    </subcellularLocation>
    <subcellularLocation>
        <location evidence="5">Mitochondrion inner membrane</location>
        <topology evidence="5">Multi-pass membrane protein</topology>
    </subcellularLocation>
</comment>
<sequence>MLAVLSPISIDIQFVVIDMSQVKRVVLVLPAITFGLGVWQVQRLKWKEGIVAEMEAKQQATPQPFDLSLAQEDTLDQYAYSRFNVKGSFDHEREIYIGPRRETNAPPQSDLGFQVVTAFKMSDTGKWVLINRGWVPREKELPQARPETLIVGEQQMTAVLRPIEKKSKFIKLDGSGSKRMIVADIPRMAQILDTEPVMLDVTADNWRFGTLPIPGQTRVTVRNEHMQYALTWFTLTAAMGLMFWKAR</sequence>
<dbReference type="PROSITE" id="PS50895">
    <property type="entry name" value="SURF1"/>
    <property type="match status" value="1"/>
</dbReference>
<evidence type="ECO:0000313" key="7">
    <source>
        <dbReference type="Proteomes" id="UP000008743"/>
    </source>
</evidence>
<evidence type="ECO:0000256" key="5">
    <source>
        <dbReference type="RuleBase" id="RU363076"/>
    </source>
</evidence>
<gene>
    <name evidence="6" type="ORF">CAOG_004526</name>
</gene>
<dbReference type="InterPro" id="IPR002994">
    <property type="entry name" value="Surf1/Shy1"/>
</dbReference>
<comment type="similarity">
    <text evidence="5">Belongs to the SURF1 family.</text>
</comment>
<organism evidence="6 7">
    <name type="scientific">Capsaspora owczarzaki (strain ATCC 30864)</name>
    <dbReference type="NCBI Taxonomy" id="595528"/>
    <lineage>
        <taxon>Eukaryota</taxon>
        <taxon>Filasterea</taxon>
        <taxon>Capsaspora</taxon>
    </lineage>
</organism>
<name>A0A0D2VS09_CAPO3</name>
<evidence type="ECO:0000256" key="3">
    <source>
        <dbReference type="ARBA" id="ARBA00022989"/>
    </source>
</evidence>